<sequence>MIDHVNTTKSSHFHQPRPGRRLKKIFCPRHKVQDEHELAISPPIIDSVYSPLASPTNLKNHGPSPYHHQPLVLNSVPPRVSSMPKRTSTMPTPSKTISTSHHSSLPRPPRKSVSRPRPLPNEQDRRHSFHLPPTNTSATSVRTAPPATTTTTTPGAPPSGSRLADLGNKAKRQSRAAASVAVSGAPVPVMPVKSRSTPMRVKTYNVNYNPQAEMERVRKQKELEELIAGGRRGSTLKLSLTPRGL</sequence>
<reference evidence="2" key="1">
    <citation type="submission" date="2013-08" db="EMBL/GenBank/DDBJ databases">
        <title>Gene expansion shapes genome architecture in the human pathogen Lichtheimia corymbifera: an evolutionary genomics analysis in the ancient terrestrial Mucorales (Mucoromycotina).</title>
        <authorList>
            <person name="Schwartze V.U."/>
            <person name="Winter S."/>
            <person name="Shelest E."/>
            <person name="Marcet-Houben M."/>
            <person name="Horn F."/>
            <person name="Wehner S."/>
            <person name="Hoffmann K."/>
            <person name="Riege K."/>
            <person name="Sammeth M."/>
            <person name="Nowrousian M."/>
            <person name="Valiante V."/>
            <person name="Linde J."/>
            <person name="Jacobsen I.D."/>
            <person name="Marz M."/>
            <person name="Brakhage A.A."/>
            <person name="Gabaldon T."/>
            <person name="Bocker S."/>
            <person name="Voigt K."/>
        </authorList>
    </citation>
    <scope>NUCLEOTIDE SEQUENCE [LARGE SCALE GENOMIC DNA]</scope>
    <source>
        <strain evidence="2">FSU 9682</strain>
    </source>
</reference>
<comment type="caution">
    <text evidence="2">The sequence shown here is derived from an EMBL/GenBank/DDBJ whole genome shotgun (WGS) entry which is preliminary data.</text>
</comment>
<gene>
    <name evidence="2" type="ORF">LCOR_10688.1</name>
</gene>
<dbReference type="AlphaFoldDB" id="A0A068SDH8"/>
<evidence type="ECO:0000256" key="1">
    <source>
        <dbReference type="SAM" id="MobiDB-lite"/>
    </source>
</evidence>
<dbReference type="VEuPathDB" id="FungiDB:LCOR_10688.1"/>
<accession>A0A068SDH8</accession>
<protein>
    <submittedName>
        <fullName evidence="2">Uncharacterized protein</fullName>
    </submittedName>
</protein>
<evidence type="ECO:0000313" key="2">
    <source>
        <dbReference type="EMBL" id="CDH59887.1"/>
    </source>
</evidence>
<feature type="compositionally biased region" description="Polar residues" evidence="1">
    <location>
        <begin position="84"/>
        <end position="102"/>
    </location>
</feature>
<organism evidence="2 3">
    <name type="scientific">Lichtheimia corymbifera JMRC:FSU:9682</name>
    <dbReference type="NCBI Taxonomy" id="1263082"/>
    <lineage>
        <taxon>Eukaryota</taxon>
        <taxon>Fungi</taxon>
        <taxon>Fungi incertae sedis</taxon>
        <taxon>Mucoromycota</taxon>
        <taxon>Mucoromycotina</taxon>
        <taxon>Mucoromycetes</taxon>
        <taxon>Mucorales</taxon>
        <taxon>Lichtheimiaceae</taxon>
        <taxon>Lichtheimia</taxon>
    </lineage>
</organism>
<dbReference type="OrthoDB" id="2270345at2759"/>
<feature type="compositionally biased region" description="Low complexity" evidence="1">
    <location>
        <begin position="136"/>
        <end position="162"/>
    </location>
</feature>
<dbReference type="Proteomes" id="UP000027586">
    <property type="component" value="Unassembled WGS sequence"/>
</dbReference>
<name>A0A068SDH8_9FUNG</name>
<keyword evidence="3" id="KW-1185">Reference proteome</keyword>
<feature type="region of interest" description="Disordered" evidence="1">
    <location>
        <begin position="59"/>
        <end position="179"/>
    </location>
</feature>
<evidence type="ECO:0000313" key="3">
    <source>
        <dbReference type="Proteomes" id="UP000027586"/>
    </source>
</evidence>
<proteinExistence type="predicted"/>
<dbReference type="EMBL" id="CBTN010000077">
    <property type="protein sequence ID" value="CDH59887.1"/>
    <property type="molecule type" value="Genomic_DNA"/>
</dbReference>